<dbReference type="InterPro" id="IPR013725">
    <property type="entry name" value="DNA_replication_fac_RFC1_C"/>
</dbReference>
<evidence type="ECO:0000313" key="4">
    <source>
        <dbReference type="Proteomes" id="UP000823941"/>
    </source>
</evidence>
<dbReference type="InterPro" id="IPR008921">
    <property type="entry name" value="DNA_pol3_clamp-load_cplx_C"/>
</dbReference>
<protein>
    <recommendedName>
        <fullName evidence="2">DNA replication factor RFC1 C-terminal domain-containing protein</fullName>
    </recommendedName>
</protein>
<evidence type="ECO:0000256" key="1">
    <source>
        <dbReference type="ARBA" id="ARBA00022705"/>
    </source>
</evidence>
<name>A0ABQ7QGA1_PLUXY</name>
<feature type="domain" description="DNA replication factor RFC1 C-terminal" evidence="2">
    <location>
        <begin position="1"/>
        <end position="119"/>
    </location>
</feature>
<dbReference type="PANTHER" id="PTHR23389:SF6">
    <property type="entry name" value="REPLICATION FACTOR C SUBUNIT 1"/>
    <property type="match status" value="1"/>
</dbReference>
<dbReference type="SUPFAM" id="SSF48019">
    <property type="entry name" value="post-AAA+ oligomerization domain-like"/>
    <property type="match status" value="1"/>
</dbReference>
<comment type="caution">
    <text evidence="3">The sequence shown here is derived from an EMBL/GenBank/DDBJ whole genome shotgun (WGS) entry which is preliminary data.</text>
</comment>
<dbReference type="PANTHER" id="PTHR23389">
    <property type="entry name" value="CHROMOSOME TRANSMISSION FIDELITY FACTOR 18"/>
    <property type="match status" value="1"/>
</dbReference>
<feature type="domain" description="DNA replication factor RFC1 C-terminal" evidence="2">
    <location>
        <begin position="121"/>
        <end position="183"/>
    </location>
</feature>
<dbReference type="Pfam" id="PF08519">
    <property type="entry name" value="RFC1"/>
    <property type="match status" value="2"/>
</dbReference>
<evidence type="ECO:0000259" key="2">
    <source>
        <dbReference type="Pfam" id="PF08519"/>
    </source>
</evidence>
<reference evidence="3 4" key="1">
    <citation type="submission" date="2021-06" db="EMBL/GenBank/DDBJ databases">
        <title>A haploid diamondback moth (Plutella xylostella L.) genome assembly resolves 31 chromosomes and identifies a diamide resistance mutation.</title>
        <authorList>
            <person name="Ward C.M."/>
            <person name="Perry K.D."/>
            <person name="Baker G."/>
            <person name="Powis K."/>
            <person name="Heckel D.G."/>
            <person name="Baxter S.W."/>
        </authorList>
    </citation>
    <scope>NUCLEOTIDE SEQUENCE [LARGE SCALE GENOMIC DNA]</scope>
    <source>
        <strain evidence="3 4">LV</strain>
        <tissue evidence="3">Single pupa</tissue>
    </source>
</reference>
<sequence>MYSSVIPGAALSGHVAAQVQFPAWLGKNSRHNKMKRLAHEIHAHTRLSATASKSSIFLDYARALRDSIVTPLVQDKAEGIPAAIDLLTSYHLTREDLDSLAELATWPGQRDPMVLVDSKRYRGLTADSVVTPLVQDKAEGIPAAIDLLTCYHLTREDLDSLAELATWPGQRDPMVLVDSKDKAEGISA</sequence>
<keyword evidence="4" id="KW-1185">Reference proteome</keyword>
<dbReference type="EMBL" id="JAHIBW010000015">
    <property type="protein sequence ID" value="KAG7304240.1"/>
    <property type="molecule type" value="Genomic_DNA"/>
</dbReference>
<accession>A0ABQ7QGA1</accession>
<gene>
    <name evidence="3" type="ORF">JYU34_011178</name>
</gene>
<dbReference type="Proteomes" id="UP000823941">
    <property type="component" value="Chromosome 15"/>
</dbReference>
<proteinExistence type="predicted"/>
<organism evidence="3 4">
    <name type="scientific">Plutella xylostella</name>
    <name type="common">Diamondback moth</name>
    <name type="synonym">Plutella maculipennis</name>
    <dbReference type="NCBI Taxonomy" id="51655"/>
    <lineage>
        <taxon>Eukaryota</taxon>
        <taxon>Metazoa</taxon>
        <taxon>Ecdysozoa</taxon>
        <taxon>Arthropoda</taxon>
        <taxon>Hexapoda</taxon>
        <taxon>Insecta</taxon>
        <taxon>Pterygota</taxon>
        <taxon>Neoptera</taxon>
        <taxon>Endopterygota</taxon>
        <taxon>Lepidoptera</taxon>
        <taxon>Glossata</taxon>
        <taxon>Ditrysia</taxon>
        <taxon>Yponomeutoidea</taxon>
        <taxon>Plutellidae</taxon>
        <taxon>Plutella</taxon>
    </lineage>
</organism>
<evidence type="ECO:0000313" key="3">
    <source>
        <dbReference type="EMBL" id="KAG7304240.1"/>
    </source>
</evidence>
<keyword evidence="1" id="KW-0235">DNA replication</keyword>